<dbReference type="GO" id="GO:0016787">
    <property type="term" value="F:hydrolase activity"/>
    <property type="evidence" value="ECO:0007669"/>
    <property type="project" value="UniProtKB-KW"/>
</dbReference>
<evidence type="ECO:0000313" key="3">
    <source>
        <dbReference type="EMBL" id="KIE43474.1"/>
    </source>
</evidence>
<feature type="domain" description="AB hydrolase-1" evidence="2">
    <location>
        <begin position="19"/>
        <end position="249"/>
    </location>
</feature>
<dbReference type="InterPro" id="IPR000639">
    <property type="entry name" value="Epox_hydrolase-like"/>
</dbReference>
<evidence type="ECO:0000256" key="1">
    <source>
        <dbReference type="ARBA" id="ARBA00022801"/>
    </source>
</evidence>
<dbReference type="InterPro" id="IPR000073">
    <property type="entry name" value="AB_hydrolase_1"/>
</dbReference>
<gene>
    <name evidence="3" type="ORF">SE37_12950</name>
</gene>
<keyword evidence="4" id="KW-1185">Reference proteome</keyword>
<dbReference type="InterPro" id="IPR029058">
    <property type="entry name" value="AB_hydrolase_fold"/>
</dbReference>
<dbReference type="PANTHER" id="PTHR43798">
    <property type="entry name" value="MONOACYLGLYCEROL LIPASE"/>
    <property type="match status" value="1"/>
</dbReference>
<dbReference type="Pfam" id="PF00561">
    <property type="entry name" value="Abhydrolase_1"/>
    <property type="match status" value="1"/>
</dbReference>
<keyword evidence="1 3" id="KW-0378">Hydrolase</keyword>
<evidence type="ECO:0000259" key="2">
    <source>
        <dbReference type="Pfam" id="PF00561"/>
    </source>
</evidence>
<dbReference type="RefSeq" id="WP_039646976.1">
    <property type="nucleotide sequence ID" value="NZ_JXBL01000001.1"/>
</dbReference>
<dbReference type="AlphaFoldDB" id="A0A0C1TRS9"/>
<reference evidence="3 4" key="1">
    <citation type="submission" date="2015-01" db="EMBL/GenBank/DDBJ databases">
        <title>Genome sequence of the anaerobic bacterium Geobacter soli GSS01, a dissimilatory Fe(III) reducer from soil.</title>
        <authorList>
            <person name="Yang G."/>
            <person name="Zhou S."/>
        </authorList>
    </citation>
    <scope>NUCLEOTIDE SEQUENCE [LARGE SCALE GENOMIC DNA]</scope>
    <source>
        <strain evidence="3 4">GSS01</strain>
    </source>
</reference>
<dbReference type="PRINTS" id="PR00111">
    <property type="entry name" value="ABHYDROLASE"/>
</dbReference>
<name>A0A0C1TRS9_9BACT</name>
<dbReference type="PANTHER" id="PTHR43798:SF31">
    <property type="entry name" value="AB HYDROLASE SUPERFAMILY PROTEIN YCLE"/>
    <property type="match status" value="1"/>
</dbReference>
<dbReference type="Proteomes" id="UP000031433">
    <property type="component" value="Unassembled WGS sequence"/>
</dbReference>
<protein>
    <submittedName>
        <fullName evidence="3">Alpha/beta hydrolase</fullName>
    </submittedName>
</protein>
<dbReference type="SUPFAM" id="SSF53474">
    <property type="entry name" value="alpha/beta-Hydrolases"/>
    <property type="match status" value="1"/>
</dbReference>
<dbReference type="GO" id="GO:0016020">
    <property type="term" value="C:membrane"/>
    <property type="evidence" value="ECO:0007669"/>
    <property type="project" value="TreeGrafter"/>
</dbReference>
<organism evidence="3 4">
    <name type="scientific">Geobacter soli</name>
    <dbReference type="NCBI Taxonomy" id="1510391"/>
    <lineage>
        <taxon>Bacteria</taxon>
        <taxon>Pseudomonadati</taxon>
        <taxon>Thermodesulfobacteriota</taxon>
        <taxon>Desulfuromonadia</taxon>
        <taxon>Geobacterales</taxon>
        <taxon>Geobacteraceae</taxon>
        <taxon>Geobacter</taxon>
    </lineage>
</organism>
<evidence type="ECO:0000313" key="4">
    <source>
        <dbReference type="Proteomes" id="UP000031433"/>
    </source>
</evidence>
<dbReference type="Gene3D" id="3.40.50.1820">
    <property type="entry name" value="alpha/beta hydrolase"/>
    <property type="match status" value="1"/>
</dbReference>
<dbReference type="PRINTS" id="PR00412">
    <property type="entry name" value="EPOXHYDRLASE"/>
</dbReference>
<comment type="caution">
    <text evidence="3">The sequence shown here is derived from an EMBL/GenBank/DDBJ whole genome shotgun (WGS) entry which is preliminary data.</text>
</comment>
<dbReference type="EMBL" id="JXBL01000001">
    <property type="protein sequence ID" value="KIE43474.1"/>
    <property type="molecule type" value="Genomic_DNA"/>
</dbReference>
<proteinExistence type="predicted"/>
<accession>A0A0C1TRS9</accession>
<sequence length="266" mass="28664">MQALVNGISLAYDDQGSGPPLILIHGFPLQRKMWHPQIQAVTGAGFRLVTPDLRGFGESDAPDGPYSMEIFADDIVALMDHLAIGQAVIGGMSMGGYVLMNLLDRYPERVAGACFIVTRAPADDEAGKARRLHLAQEVMKFGPQLVADAFVEVLFAEQNLTERPKLVEEVYGWMSATDSRGLAGGLLAMRERTDYGALLDRFRVPALAIGADGDRAIPAEFSRAIAAGVPGCRLCIVPEAGHLANLEHPGAFNDCLLEFLTSLGNW</sequence>
<dbReference type="InterPro" id="IPR050266">
    <property type="entry name" value="AB_hydrolase_sf"/>
</dbReference>